<dbReference type="Pfam" id="PF04672">
    <property type="entry name" value="Methyltransf_19"/>
    <property type="match status" value="1"/>
</dbReference>
<accession>A0ABN1QNT8</accession>
<evidence type="ECO:0000313" key="2">
    <source>
        <dbReference type="Proteomes" id="UP001501578"/>
    </source>
</evidence>
<keyword evidence="2" id="KW-1185">Reference proteome</keyword>
<dbReference type="Gene3D" id="3.40.50.150">
    <property type="entry name" value="Vaccinia Virus protein VP39"/>
    <property type="match status" value="1"/>
</dbReference>
<organism evidence="1 2">
    <name type="scientific">Nonomuraea longicatena</name>
    <dbReference type="NCBI Taxonomy" id="83682"/>
    <lineage>
        <taxon>Bacteria</taxon>
        <taxon>Bacillati</taxon>
        <taxon>Actinomycetota</taxon>
        <taxon>Actinomycetes</taxon>
        <taxon>Streptosporangiales</taxon>
        <taxon>Streptosporangiaceae</taxon>
        <taxon>Nonomuraea</taxon>
    </lineage>
</organism>
<gene>
    <name evidence="1" type="ORF">GCM10009560_60100</name>
</gene>
<name>A0ABN1QNT8_9ACTN</name>
<dbReference type="EMBL" id="BAAAHQ010000038">
    <property type="protein sequence ID" value="GAA0945300.1"/>
    <property type="molecule type" value="Genomic_DNA"/>
</dbReference>
<dbReference type="InterPro" id="IPR029063">
    <property type="entry name" value="SAM-dependent_MTases_sf"/>
</dbReference>
<proteinExistence type="predicted"/>
<sequence length="282" mass="30263">MTKLSTVPLPHQSVSTSDTAIALNAALDPTRPNVSRLYDYLLLGKDHRAPDRDLAESLKFWLPGLAYAVQSCRSFALEAVEAAAESGCGLIVDLKCGYPLRETVHETALKANPDAHVLYVDHDPVVTAHARALLADGPAVEVMRADVRDDLGSVLGHPYVRARIDLAEPVAVVMTGLAEFLTDGELTAVLGTLADTLPPGSRLILSHVDPGTLPKQAIETATAACANAGILIRLRPARKVRDLVGGRWSWAELPPESIHYLFFDEPTTFIGGVATLPLKEGR</sequence>
<dbReference type="InterPro" id="IPR006764">
    <property type="entry name" value="SAM_dep_MeTrfase_SAV2177_type"/>
</dbReference>
<evidence type="ECO:0000313" key="1">
    <source>
        <dbReference type="EMBL" id="GAA0945300.1"/>
    </source>
</evidence>
<dbReference type="Proteomes" id="UP001501578">
    <property type="component" value="Unassembled WGS sequence"/>
</dbReference>
<comment type="caution">
    <text evidence="1">The sequence shown here is derived from an EMBL/GenBank/DDBJ whole genome shotgun (WGS) entry which is preliminary data.</text>
</comment>
<evidence type="ECO:0008006" key="3">
    <source>
        <dbReference type="Google" id="ProtNLM"/>
    </source>
</evidence>
<protein>
    <recommendedName>
        <fullName evidence="3">S-adenosyl methyltransferase</fullName>
    </recommendedName>
</protein>
<dbReference type="SUPFAM" id="SSF53335">
    <property type="entry name" value="S-adenosyl-L-methionine-dependent methyltransferases"/>
    <property type="match status" value="1"/>
</dbReference>
<reference evidence="1 2" key="1">
    <citation type="journal article" date="2019" name="Int. J. Syst. Evol. Microbiol.">
        <title>The Global Catalogue of Microorganisms (GCM) 10K type strain sequencing project: providing services to taxonomists for standard genome sequencing and annotation.</title>
        <authorList>
            <consortium name="The Broad Institute Genomics Platform"/>
            <consortium name="The Broad Institute Genome Sequencing Center for Infectious Disease"/>
            <person name="Wu L."/>
            <person name="Ma J."/>
        </authorList>
    </citation>
    <scope>NUCLEOTIDE SEQUENCE [LARGE SCALE GENOMIC DNA]</scope>
    <source>
        <strain evidence="1 2">JCM 11136</strain>
    </source>
</reference>
<dbReference type="PIRSF" id="PIRSF017393">
    <property type="entry name" value="MTase_SAV2177"/>
    <property type="match status" value="1"/>
</dbReference>